<dbReference type="Proteomes" id="UP001219037">
    <property type="component" value="Chromosome"/>
</dbReference>
<protein>
    <submittedName>
        <fullName evidence="3">XRE family transcriptional regulator</fullName>
    </submittedName>
</protein>
<dbReference type="Gene3D" id="1.10.260.40">
    <property type="entry name" value="lambda repressor-like DNA-binding domains"/>
    <property type="match status" value="1"/>
</dbReference>
<evidence type="ECO:0000313" key="4">
    <source>
        <dbReference type="Proteomes" id="UP001219037"/>
    </source>
</evidence>
<dbReference type="CDD" id="cd00093">
    <property type="entry name" value="HTH_XRE"/>
    <property type="match status" value="1"/>
</dbReference>
<feature type="domain" description="HTH cro/C1-type" evidence="2">
    <location>
        <begin position="21"/>
        <end position="65"/>
    </location>
</feature>
<evidence type="ECO:0000256" key="1">
    <source>
        <dbReference type="ARBA" id="ARBA00007227"/>
    </source>
</evidence>
<dbReference type="Pfam" id="PF01381">
    <property type="entry name" value="HTH_3"/>
    <property type="match status" value="1"/>
</dbReference>
<dbReference type="Gene3D" id="1.10.10.2910">
    <property type="match status" value="1"/>
</dbReference>
<organism evidence="3 4">
    <name type="scientific">Citricoccus muralis</name>
    <dbReference type="NCBI Taxonomy" id="169134"/>
    <lineage>
        <taxon>Bacteria</taxon>
        <taxon>Bacillati</taxon>
        <taxon>Actinomycetota</taxon>
        <taxon>Actinomycetes</taxon>
        <taxon>Micrococcales</taxon>
        <taxon>Micrococcaceae</taxon>
        <taxon>Citricoccus</taxon>
    </lineage>
</organism>
<keyword evidence="4" id="KW-1185">Reference proteome</keyword>
<dbReference type="SUPFAM" id="SSF47413">
    <property type="entry name" value="lambda repressor-like DNA-binding domains"/>
    <property type="match status" value="1"/>
</dbReference>
<evidence type="ECO:0000313" key="3">
    <source>
        <dbReference type="EMBL" id="WFP15753.1"/>
    </source>
</evidence>
<dbReference type="PANTHER" id="PTHR43236:SF2">
    <property type="entry name" value="BLL0069 PROTEIN"/>
    <property type="match status" value="1"/>
</dbReference>
<sequence>MARAPIDGSTLRWARELGRVSQEELARALGVKPERIDAFESEERQPTFRQLTLLATKLDRPLGFFFAPAPAEPDVPEAADFRGRTHDELPPGLAREMRRAEQHRDTMLHLDDQPRERLELKPLTWRTLAQSATDLRRQFGLLDSFVPTESQNGQVFNFWRGLIEARGILVFQTTKIPLETFRGLSIHHDLLPIVLVNGGDSAAGRVFTLFHEIAHLANRTSGLCMLHENVNEEALANGFAANFLMPEASVRRHVTADEDPYELAVSLASVFKVSPLAAAVRLKTLEVIDDKDLAEVRATSDEAWKKVRDKRKNSDGFVPPWRLRYRDLGSTYIGTVAQALEDQRVDMMDVTYLLNARLPMVEQLLTEYYRTGGAD</sequence>
<dbReference type="RefSeq" id="WP_278156753.1">
    <property type="nucleotide sequence ID" value="NZ_CP121252.1"/>
</dbReference>
<dbReference type="InterPro" id="IPR010982">
    <property type="entry name" value="Lambda_DNA-bd_dom_sf"/>
</dbReference>
<dbReference type="Pfam" id="PF06114">
    <property type="entry name" value="Peptidase_M78"/>
    <property type="match status" value="1"/>
</dbReference>
<evidence type="ECO:0000259" key="2">
    <source>
        <dbReference type="PROSITE" id="PS50943"/>
    </source>
</evidence>
<reference evidence="3 4" key="1">
    <citation type="submission" date="2023-04" db="EMBL/GenBank/DDBJ databases">
        <title>Funneling lignin-derived compounds into biodiesel using alkali-halophilic Citricoccus sp. P2.</title>
        <authorList>
            <person name="Luo C.-B."/>
        </authorList>
    </citation>
    <scope>NUCLEOTIDE SEQUENCE [LARGE SCALE GENOMIC DNA]</scope>
    <source>
        <strain evidence="3 4">P2</strain>
    </source>
</reference>
<accession>A0ABY8H4Z8</accession>
<dbReference type="PANTHER" id="PTHR43236">
    <property type="entry name" value="ANTITOXIN HIGA1"/>
    <property type="match status" value="1"/>
</dbReference>
<dbReference type="PROSITE" id="PS50943">
    <property type="entry name" value="HTH_CROC1"/>
    <property type="match status" value="1"/>
</dbReference>
<proteinExistence type="inferred from homology"/>
<comment type="similarity">
    <text evidence="1">Belongs to the short-chain fatty acyl-CoA assimilation regulator (ScfR) family.</text>
</comment>
<dbReference type="InterPro" id="IPR052345">
    <property type="entry name" value="Rad_response_metalloprotease"/>
</dbReference>
<name>A0ABY8H4Z8_9MICC</name>
<gene>
    <name evidence="3" type="ORF">P8192_10135</name>
</gene>
<dbReference type="InterPro" id="IPR001387">
    <property type="entry name" value="Cro/C1-type_HTH"/>
</dbReference>
<dbReference type="SMART" id="SM00530">
    <property type="entry name" value="HTH_XRE"/>
    <property type="match status" value="1"/>
</dbReference>
<dbReference type="EMBL" id="CP121252">
    <property type="protein sequence ID" value="WFP15753.1"/>
    <property type="molecule type" value="Genomic_DNA"/>
</dbReference>
<dbReference type="InterPro" id="IPR010359">
    <property type="entry name" value="IrrE_HExxH"/>
</dbReference>